<dbReference type="Proteomes" id="UP000255326">
    <property type="component" value="Unassembled WGS sequence"/>
</dbReference>
<keyword evidence="4 7" id="KW-0812">Transmembrane</keyword>
<feature type="transmembrane region" description="Helical" evidence="7">
    <location>
        <begin position="90"/>
        <end position="110"/>
    </location>
</feature>
<dbReference type="Pfam" id="PF07690">
    <property type="entry name" value="MFS_1"/>
    <property type="match status" value="1"/>
</dbReference>
<dbReference type="GO" id="GO:0022857">
    <property type="term" value="F:transmembrane transporter activity"/>
    <property type="evidence" value="ECO:0007669"/>
    <property type="project" value="InterPro"/>
</dbReference>
<evidence type="ECO:0000313" key="9">
    <source>
        <dbReference type="EMBL" id="RDI43223.1"/>
    </source>
</evidence>
<evidence type="ECO:0000256" key="5">
    <source>
        <dbReference type="ARBA" id="ARBA00022989"/>
    </source>
</evidence>
<dbReference type="InterPro" id="IPR011701">
    <property type="entry name" value="MFS"/>
</dbReference>
<accession>A0A370GMU8</accession>
<feature type="transmembrane region" description="Helical" evidence="7">
    <location>
        <begin position="65"/>
        <end position="83"/>
    </location>
</feature>
<sequence length="413" mass="46267">MNIESIKLAEPSVEKASSIWKNTSFVYLLISGLLLSIGNKLYEIVLPLLMYDLTHSSVAMANMRTAELLPNLFFGIVVGVIVDRLNKKKWALWMIGLQAGLLTFLWHLSFHQITHLWMYYIVGFLLLTFNYGYFNTQVSLIKLSATPLQMTSANAKFSFVESFIGIMGPVFTGLVFLLARISDGILLAAMVYIISFFTLSRLRVKETRSMKNNKTSWMEELKEGWFTFKANAVLFKTTIYTILLNSSFIVVSTTVIYLAKDGMHLKNSVLAVIFSVSGFGGLIGSLLAGKARDLYGIGKTLGFAAIVNAFAYFVLFLTDNIFMLVAALFIHGAATTLNSICVYTIRHEQTPSHLIGRITGITGTLFRMGMPVTMFCSGWIMMWWGPKVIFLGSAILNIIVVSFFVRSILWKIR</sequence>
<name>A0A370GMU8_9BACI</name>
<evidence type="ECO:0000256" key="1">
    <source>
        <dbReference type="ARBA" id="ARBA00004651"/>
    </source>
</evidence>
<proteinExistence type="predicted"/>
<evidence type="ECO:0000313" key="10">
    <source>
        <dbReference type="Proteomes" id="UP000255326"/>
    </source>
</evidence>
<dbReference type="RefSeq" id="WP_114745516.1">
    <property type="nucleotide sequence ID" value="NZ_QQAY01000004.1"/>
</dbReference>
<dbReference type="PANTHER" id="PTHR23513:SF6">
    <property type="entry name" value="MAJOR FACILITATOR SUPERFAMILY ASSOCIATED DOMAIN-CONTAINING PROTEIN"/>
    <property type="match status" value="1"/>
</dbReference>
<reference evidence="9 10" key="1">
    <citation type="submission" date="2018-07" db="EMBL/GenBank/DDBJ databases">
        <title>Genomic Encyclopedia of Type Strains, Phase IV (KMG-IV): sequencing the most valuable type-strain genomes for metagenomic binning, comparative biology and taxonomic classification.</title>
        <authorList>
            <person name="Goeker M."/>
        </authorList>
    </citation>
    <scope>NUCLEOTIDE SEQUENCE [LARGE SCALE GENOMIC DNA]</scope>
    <source>
        <strain evidence="9 10">DSM 25281</strain>
    </source>
</reference>
<dbReference type="InterPro" id="IPR020846">
    <property type="entry name" value="MFS_dom"/>
</dbReference>
<feature type="domain" description="Major facilitator superfamily (MFS) profile" evidence="8">
    <location>
        <begin position="233"/>
        <end position="413"/>
    </location>
</feature>
<dbReference type="PROSITE" id="PS50850">
    <property type="entry name" value="MFS"/>
    <property type="match status" value="1"/>
</dbReference>
<comment type="caution">
    <text evidence="9">The sequence shown here is derived from an EMBL/GenBank/DDBJ whole genome shotgun (WGS) entry which is preliminary data.</text>
</comment>
<feature type="transmembrane region" description="Helical" evidence="7">
    <location>
        <begin position="185"/>
        <end position="204"/>
    </location>
</feature>
<evidence type="ECO:0000256" key="6">
    <source>
        <dbReference type="ARBA" id="ARBA00023136"/>
    </source>
</evidence>
<feature type="transmembrane region" description="Helical" evidence="7">
    <location>
        <begin position="116"/>
        <end position="134"/>
    </location>
</feature>
<keyword evidence="5 7" id="KW-1133">Transmembrane helix</keyword>
<feature type="transmembrane region" description="Helical" evidence="7">
    <location>
        <begin position="25"/>
        <end position="45"/>
    </location>
</feature>
<dbReference type="OrthoDB" id="2276409at2"/>
<protein>
    <submittedName>
        <fullName evidence="9">Na+/melibiose symporter-like transporter</fullName>
    </submittedName>
</protein>
<dbReference type="AlphaFoldDB" id="A0A370GMU8"/>
<feature type="transmembrane region" description="Helical" evidence="7">
    <location>
        <begin position="294"/>
        <end position="315"/>
    </location>
</feature>
<keyword evidence="6 7" id="KW-0472">Membrane</keyword>
<comment type="subcellular location">
    <subcellularLocation>
        <location evidence="1">Cell membrane</location>
        <topology evidence="1">Multi-pass membrane protein</topology>
    </subcellularLocation>
</comment>
<keyword evidence="2" id="KW-0813">Transport</keyword>
<keyword evidence="10" id="KW-1185">Reference proteome</keyword>
<evidence type="ECO:0000256" key="2">
    <source>
        <dbReference type="ARBA" id="ARBA00022448"/>
    </source>
</evidence>
<feature type="transmembrane region" description="Helical" evidence="7">
    <location>
        <begin position="155"/>
        <end position="179"/>
    </location>
</feature>
<dbReference type="Gene3D" id="1.20.1250.20">
    <property type="entry name" value="MFS general substrate transporter like domains"/>
    <property type="match status" value="1"/>
</dbReference>
<organism evidence="9 10">
    <name type="scientific">Falsibacillus pallidus</name>
    <dbReference type="NCBI Taxonomy" id="493781"/>
    <lineage>
        <taxon>Bacteria</taxon>
        <taxon>Bacillati</taxon>
        <taxon>Bacillota</taxon>
        <taxon>Bacilli</taxon>
        <taxon>Bacillales</taxon>
        <taxon>Bacillaceae</taxon>
        <taxon>Falsibacillus</taxon>
    </lineage>
</organism>
<feature type="transmembrane region" description="Helical" evidence="7">
    <location>
        <begin position="239"/>
        <end position="259"/>
    </location>
</feature>
<dbReference type="EMBL" id="QQAY01000004">
    <property type="protein sequence ID" value="RDI43223.1"/>
    <property type="molecule type" value="Genomic_DNA"/>
</dbReference>
<evidence type="ECO:0000256" key="4">
    <source>
        <dbReference type="ARBA" id="ARBA00022692"/>
    </source>
</evidence>
<feature type="transmembrane region" description="Helical" evidence="7">
    <location>
        <begin position="265"/>
        <end position="287"/>
    </location>
</feature>
<dbReference type="PANTHER" id="PTHR23513">
    <property type="entry name" value="INTEGRAL MEMBRANE EFFLUX PROTEIN-RELATED"/>
    <property type="match status" value="1"/>
</dbReference>
<keyword evidence="3" id="KW-1003">Cell membrane</keyword>
<feature type="transmembrane region" description="Helical" evidence="7">
    <location>
        <begin position="321"/>
        <end position="345"/>
    </location>
</feature>
<dbReference type="SUPFAM" id="SSF103473">
    <property type="entry name" value="MFS general substrate transporter"/>
    <property type="match status" value="1"/>
</dbReference>
<evidence type="ECO:0000259" key="8">
    <source>
        <dbReference type="PROSITE" id="PS50850"/>
    </source>
</evidence>
<dbReference type="InterPro" id="IPR036259">
    <property type="entry name" value="MFS_trans_sf"/>
</dbReference>
<dbReference type="CDD" id="cd06173">
    <property type="entry name" value="MFS_MefA_like"/>
    <property type="match status" value="1"/>
</dbReference>
<dbReference type="GO" id="GO:0005886">
    <property type="term" value="C:plasma membrane"/>
    <property type="evidence" value="ECO:0007669"/>
    <property type="project" value="UniProtKB-SubCell"/>
</dbReference>
<gene>
    <name evidence="9" type="ORF">DFR59_104278</name>
</gene>
<feature type="transmembrane region" description="Helical" evidence="7">
    <location>
        <begin position="365"/>
        <end position="382"/>
    </location>
</feature>
<feature type="transmembrane region" description="Helical" evidence="7">
    <location>
        <begin position="388"/>
        <end position="409"/>
    </location>
</feature>
<evidence type="ECO:0000256" key="7">
    <source>
        <dbReference type="SAM" id="Phobius"/>
    </source>
</evidence>
<evidence type="ECO:0000256" key="3">
    <source>
        <dbReference type="ARBA" id="ARBA00022475"/>
    </source>
</evidence>